<protein>
    <submittedName>
        <fullName evidence="3">Uncharacterized protein</fullName>
    </submittedName>
</protein>
<gene>
    <name evidence="3" type="ORF">NP493_248g02008</name>
</gene>
<dbReference type="AlphaFoldDB" id="A0AAD9NYS4"/>
<comment type="caution">
    <text evidence="3">The sequence shown here is derived from an EMBL/GenBank/DDBJ whole genome shotgun (WGS) entry which is preliminary data.</text>
</comment>
<keyword evidence="2" id="KW-0472">Membrane</keyword>
<feature type="transmembrane region" description="Helical" evidence="2">
    <location>
        <begin position="96"/>
        <end position="113"/>
    </location>
</feature>
<organism evidence="3 4">
    <name type="scientific">Ridgeia piscesae</name>
    <name type="common">Tubeworm</name>
    <dbReference type="NCBI Taxonomy" id="27915"/>
    <lineage>
        <taxon>Eukaryota</taxon>
        <taxon>Metazoa</taxon>
        <taxon>Spiralia</taxon>
        <taxon>Lophotrochozoa</taxon>
        <taxon>Annelida</taxon>
        <taxon>Polychaeta</taxon>
        <taxon>Sedentaria</taxon>
        <taxon>Canalipalpata</taxon>
        <taxon>Sabellida</taxon>
        <taxon>Siboglinidae</taxon>
        <taxon>Ridgeia</taxon>
    </lineage>
</organism>
<evidence type="ECO:0000256" key="2">
    <source>
        <dbReference type="SAM" id="Phobius"/>
    </source>
</evidence>
<keyword evidence="2" id="KW-1133">Transmembrane helix</keyword>
<proteinExistence type="predicted"/>
<dbReference type="Proteomes" id="UP001209878">
    <property type="component" value="Unassembled WGS sequence"/>
</dbReference>
<keyword evidence="2" id="KW-0812">Transmembrane</keyword>
<evidence type="ECO:0000313" key="4">
    <source>
        <dbReference type="Proteomes" id="UP001209878"/>
    </source>
</evidence>
<reference evidence="3" key="1">
    <citation type="journal article" date="2023" name="Mol. Biol. Evol.">
        <title>Third-Generation Sequencing Reveals the Adaptive Role of the Epigenome in Three Deep-Sea Polychaetes.</title>
        <authorList>
            <person name="Perez M."/>
            <person name="Aroh O."/>
            <person name="Sun Y."/>
            <person name="Lan Y."/>
            <person name="Juniper S.K."/>
            <person name="Young C.R."/>
            <person name="Angers B."/>
            <person name="Qian P.Y."/>
        </authorList>
    </citation>
    <scope>NUCLEOTIDE SEQUENCE</scope>
    <source>
        <strain evidence="3">R07B-5</strain>
    </source>
</reference>
<accession>A0AAD9NYS4</accession>
<evidence type="ECO:0000313" key="3">
    <source>
        <dbReference type="EMBL" id="KAK2184994.1"/>
    </source>
</evidence>
<keyword evidence="4" id="KW-1185">Reference proteome</keyword>
<dbReference type="EMBL" id="JAODUO010000247">
    <property type="protein sequence ID" value="KAK2184994.1"/>
    <property type="molecule type" value="Genomic_DNA"/>
</dbReference>
<evidence type="ECO:0000256" key="1">
    <source>
        <dbReference type="SAM" id="MobiDB-lite"/>
    </source>
</evidence>
<feature type="region of interest" description="Disordered" evidence="1">
    <location>
        <begin position="50"/>
        <end position="73"/>
    </location>
</feature>
<name>A0AAD9NYS4_RIDPI</name>
<sequence>MAERAVQTAKRLLDLDEPEIGICYRRNRRHLQGVPDVLPPVPNIEPDDMDIQAEDPGEVLPPEGPGDEVELPVDVPTGLNKSAVYTRCGRAVRRPFLFVVLLYLIPLALSFRASQSCAESCDRGVKLCVRVTCKTDTEFGEDYVRWCKESCEGYREYCLHRHCSRHREVRR</sequence>